<dbReference type="OrthoDB" id="592160at2759"/>
<reference evidence="5" key="3">
    <citation type="submission" date="2018-08" db="UniProtKB">
        <authorList>
            <consortium name="EnsemblPlants"/>
        </authorList>
    </citation>
    <scope>IDENTIFICATION</scope>
    <source>
        <strain evidence="5">cv. Bd21</strain>
    </source>
</reference>
<reference evidence="4" key="2">
    <citation type="submission" date="2017-06" db="EMBL/GenBank/DDBJ databases">
        <title>WGS assembly of Brachypodium distachyon.</title>
        <authorList>
            <consortium name="The International Brachypodium Initiative"/>
            <person name="Lucas S."/>
            <person name="Harmon-Smith M."/>
            <person name="Lail K."/>
            <person name="Tice H."/>
            <person name="Grimwood J."/>
            <person name="Bruce D."/>
            <person name="Barry K."/>
            <person name="Shu S."/>
            <person name="Lindquist E."/>
            <person name="Wang M."/>
            <person name="Pitluck S."/>
            <person name="Vogel J.P."/>
            <person name="Garvin D.F."/>
            <person name="Mockler T.C."/>
            <person name="Schmutz J."/>
            <person name="Rokhsar D."/>
            <person name="Bevan M.W."/>
        </authorList>
    </citation>
    <scope>NUCLEOTIDE SEQUENCE</scope>
    <source>
        <strain evidence="4">Bd21</strain>
    </source>
</reference>
<reference evidence="4 5" key="1">
    <citation type="journal article" date="2010" name="Nature">
        <title>Genome sequencing and analysis of the model grass Brachypodium distachyon.</title>
        <authorList>
            <consortium name="International Brachypodium Initiative"/>
        </authorList>
    </citation>
    <scope>NUCLEOTIDE SEQUENCE [LARGE SCALE GENOMIC DNA]</scope>
    <source>
        <strain evidence="4 5">Bd21</strain>
    </source>
</reference>
<dbReference type="FunCoup" id="A0A0Q3FZ69">
    <property type="interactions" value="662"/>
</dbReference>
<proteinExistence type="predicted"/>
<dbReference type="Proteomes" id="UP000008810">
    <property type="component" value="Chromosome 2"/>
</dbReference>
<accession>A0A0Q3FZ69</accession>
<evidence type="ECO:0000313" key="4">
    <source>
        <dbReference type="EMBL" id="KQK03669.2"/>
    </source>
</evidence>
<evidence type="ECO:0000259" key="3">
    <source>
        <dbReference type="Pfam" id="PF20235"/>
    </source>
</evidence>
<keyword evidence="6" id="KW-1185">Reference proteome</keyword>
<evidence type="ECO:0000259" key="2">
    <source>
        <dbReference type="Pfam" id="PF12274"/>
    </source>
</evidence>
<evidence type="ECO:0000313" key="6">
    <source>
        <dbReference type="Proteomes" id="UP000008810"/>
    </source>
</evidence>
<dbReference type="Pfam" id="PF20235">
    <property type="entry name" value="PIR2-like_helical"/>
    <property type="match status" value="2"/>
</dbReference>
<feature type="compositionally biased region" description="Polar residues" evidence="1">
    <location>
        <begin position="450"/>
        <end position="461"/>
    </location>
</feature>
<dbReference type="PANTHER" id="PTHR33120:SF59">
    <property type="entry name" value="EXPRESSED PROTEIN"/>
    <property type="match status" value="1"/>
</dbReference>
<name>A0A0Q3FZ69_BRADI</name>
<dbReference type="InterPro" id="IPR046527">
    <property type="entry name" value="PIR2-like_helical"/>
</dbReference>
<evidence type="ECO:0000256" key="1">
    <source>
        <dbReference type="SAM" id="MobiDB-lite"/>
    </source>
</evidence>
<gene>
    <name evidence="4" type="ORF">BRADI_2g09205v3</name>
</gene>
<dbReference type="PANTHER" id="PTHR33120">
    <property type="entry name" value="EXPRESSED PROTEIN-RELATED"/>
    <property type="match status" value="1"/>
</dbReference>
<dbReference type="EMBL" id="CM000881">
    <property type="protein sequence ID" value="KQK03669.2"/>
    <property type="molecule type" value="Genomic_DNA"/>
</dbReference>
<dbReference type="EnsemblPlants" id="KQK03669">
    <property type="protein sequence ID" value="KQK03669"/>
    <property type="gene ID" value="BRADI_2g09205v3"/>
</dbReference>
<feature type="domain" description="PIR2-like helical" evidence="3">
    <location>
        <begin position="32"/>
        <end position="159"/>
    </location>
</feature>
<dbReference type="Pfam" id="PF12274">
    <property type="entry name" value="DUF3615"/>
    <property type="match status" value="1"/>
</dbReference>
<sequence length="622" mass="69221">MHCKRDRLIGYDCPIGHTLESLNQEIRLLLDLIHGFYKAALDRLPTGTIPSLAPRLLKGGMCFGFLDPVSNIIANTVAYNPHPFPMMPGSHEDDEEPPPERILSQILADFNDRSVFQVPLSRHKARGMTVARRSLDGLVIFLTTHFRYLANTCAWADLLAAVRLVERDRNKRPNDELAFSITSLTTKVALECAGVSAMHPKPDVLVNALLTMASRRVEATALFAGQAPLSPATVQRLAELLRQGPATSVDLIYPSVDLCDTNKSACQAASGRLAQASPQQHPQGGYCYGPRDPVSNIILNTIWYGSRFPTHEEFELPFKVKMICTRLLARMECCSLYGLVAMFRACFPSLTDQNAVWYLFMGDADVWKAIHKAKNHGHTVSDSYHNAYMKAACALWHPDPDALVKFATSSLNMESSKLSAILQGTLTNGCVECLTMALPHNSPPTESDEQAQQLNEVPSSSQVLSKSQKRFISACRKRFRGNQNFFVIKVNEALSSYSRQKGVRYKLHTICGVHPMVPEGSSQSRAMKNFKFEYSHINFLAKMEGPNSAVTAPELIFAQCNNSVKEQPKRPSWCTPASQSCIDNARCFSCEFNGTKIVHPSNWAYCGYSEDFNLLAQRRMAF</sequence>
<dbReference type="AlphaFoldDB" id="A0A0Q3FZ69"/>
<dbReference type="InterPro" id="IPR022059">
    <property type="entry name" value="DUF3615"/>
</dbReference>
<protein>
    <submittedName>
        <fullName evidence="4 5">Uncharacterized protein</fullName>
    </submittedName>
</protein>
<feature type="domain" description="DUF3615" evidence="2">
    <location>
        <begin position="490"/>
        <end position="600"/>
    </location>
</feature>
<feature type="region of interest" description="Disordered" evidence="1">
    <location>
        <begin position="441"/>
        <end position="461"/>
    </location>
</feature>
<feature type="domain" description="PIR2-like helical" evidence="3">
    <location>
        <begin position="283"/>
        <end position="371"/>
    </location>
</feature>
<organism evidence="4">
    <name type="scientific">Brachypodium distachyon</name>
    <name type="common">Purple false brome</name>
    <name type="synonym">Trachynia distachya</name>
    <dbReference type="NCBI Taxonomy" id="15368"/>
    <lineage>
        <taxon>Eukaryota</taxon>
        <taxon>Viridiplantae</taxon>
        <taxon>Streptophyta</taxon>
        <taxon>Embryophyta</taxon>
        <taxon>Tracheophyta</taxon>
        <taxon>Spermatophyta</taxon>
        <taxon>Magnoliopsida</taxon>
        <taxon>Liliopsida</taxon>
        <taxon>Poales</taxon>
        <taxon>Poaceae</taxon>
        <taxon>BOP clade</taxon>
        <taxon>Pooideae</taxon>
        <taxon>Stipodae</taxon>
        <taxon>Brachypodieae</taxon>
        <taxon>Brachypodium</taxon>
    </lineage>
</organism>
<evidence type="ECO:0000313" key="5">
    <source>
        <dbReference type="EnsemblPlants" id="KQK03669"/>
    </source>
</evidence>
<dbReference type="InParanoid" id="A0A0Q3FZ69"/>
<dbReference type="Gramene" id="KQK03669">
    <property type="protein sequence ID" value="KQK03669"/>
    <property type="gene ID" value="BRADI_2g09205v3"/>
</dbReference>